<dbReference type="GO" id="GO:0016757">
    <property type="term" value="F:glycosyltransferase activity"/>
    <property type="evidence" value="ECO:0007669"/>
    <property type="project" value="UniProtKB-KW"/>
</dbReference>
<dbReference type="RefSeq" id="WP_100210864.1">
    <property type="nucleotide sequence ID" value="NZ_CP138495.1"/>
</dbReference>
<dbReference type="EC" id="2.4.1.-" evidence="2"/>
<evidence type="ECO:0000313" key="3">
    <source>
        <dbReference type="Proteomes" id="UP000231564"/>
    </source>
</evidence>
<dbReference type="GeneID" id="47722451"/>
<accession>A0A2H1E7I0</accession>
<sequence length="292" mass="34031">MISVLIPAYNWNVYPLVLALYNQLEEEDIPFEILVIDDASESEFHPLNQKINSIEHCSFQSLKKNIGRGSLRNLLASQSVYDWLLFLDCDVKPIGRGFVKKYIAVAKKAKGTVFCGGIAYRKEDRSKGELRYNFGVKSEEVALSVREKRPIKYFFTANFFIHRDIFDRIHFEESLKKYGREDLLFASTLEKEGVFIKQIENRVYHLGIDSNEVFTMKTMQATENLFFLADNKLVKERDHLLLRVALLLNDCKIGVFFGKKHAYFKKKAIENSSVIYLNLLKMSYLCFLFNRK</sequence>
<keyword evidence="2" id="KW-0808">Transferase</keyword>
<feature type="domain" description="Glycosyltransferase 2-like" evidence="1">
    <location>
        <begin position="3"/>
        <end position="168"/>
    </location>
</feature>
<proteinExistence type="predicted"/>
<dbReference type="CDD" id="cd00761">
    <property type="entry name" value="Glyco_tranf_GTA_type"/>
    <property type="match status" value="1"/>
</dbReference>
<dbReference type="AlphaFoldDB" id="A0A2H1E7I0"/>
<dbReference type="PANTHER" id="PTHR43685:SF2">
    <property type="entry name" value="GLYCOSYLTRANSFERASE 2-LIKE DOMAIN-CONTAINING PROTEIN"/>
    <property type="match status" value="1"/>
</dbReference>
<dbReference type="Proteomes" id="UP000231564">
    <property type="component" value="Chromosome MARIT"/>
</dbReference>
<dbReference type="SUPFAM" id="SSF53448">
    <property type="entry name" value="Nucleotide-diphospho-sugar transferases"/>
    <property type="match status" value="1"/>
</dbReference>
<dbReference type="KEGG" id="tmar:MARIT_0886"/>
<keyword evidence="3" id="KW-1185">Reference proteome</keyword>
<dbReference type="Gene3D" id="3.90.550.10">
    <property type="entry name" value="Spore Coat Polysaccharide Biosynthesis Protein SpsA, Chain A"/>
    <property type="match status" value="1"/>
</dbReference>
<evidence type="ECO:0000259" key="1">
    <source>
        <dbReference type="Pfam" id="PF00535"/>
    </source>
</evidence>
<dbReference type="Pfam" id="PF00535">
    <property type="entry name" value="Glycos_transf_2"/>
    <property type="match status" value="1"/>
</dbReference>
<dbReference type="OrthoDB" id="761861at2"/>
<dbReference type="InterPro" id="IPR050834">
    <property type="entry name" value="Glycosyltransf_2"/>
</dbReference>
<keyword evidence="2" id="KW-0328">Glycosyltransferase</keyword>
<gene>
    <name evidence="2" type="ORF">MARIT_0886</name>
</gene>
<dbReference type="PANTHER" id="PTHR43685">
    <property type="entry name" value="GLYCOSYLTRANSFERASE"/>
    <property type="match status" value="1"/>
</dbReference>
<dbReference type="STRING" id="1349785.GCA_000509405_01015"/>
<name>A0A2H1E7I0_9FLAO</name>
<reference evidence="2 3" key="1">
    <citation type="submission" date="2016-11" db="EMBL/GenBank/DDBJ databases">
        <authorList>
            <person name="Jaros S."/>
            <person name="Januszkiewicz K."/>
            <person name="Wedrychowicz H."/>
        </authorList>
    </citation>
    <scope>NUCLEOTIDE SEQUENCE [LARGE SCALE GENOMIC DNA]</scope>
    <source>
        <strain evidence="2">NCIMB 2154T</strain>
    </source>
</reference>
<dbReference type="EMBL" id="LT634361">
    <property type="protein sequence ID" value="SFZ80963.1"/>
    <property type="molecule type" value="Genomic_DNA"/>
</dbReference>
<dbReference type="InterPro" id="IPR001173">
    <property type="entry name" value="Glyco_trans_2-like"/>
</dbReference>
<organism evidence="2 3">
    <name type="scientific">Tenacibaculum maritimum NCIMB 2154</name>
    <dbReference type="NCBI Taxonomy" id="1349785"/>
    <lineage>
        <taxon>Bacteria</taxon>
        <taxon>Pseudomonadati</taxon>
        <taxon>Bacteroidota</taxon>
        <taxon>Flavobacteriia</taxon>
        <taxon>Flavobacteriales</taxon>
        <taxon>Flavobacteriaceae</taxon>
        <taxon>Tenacibaculum</taxon>
    </lineage>
</organism>
<dbReference type="InterPro" id="IPR029044">
    <property type="entry name" value="Nucleotide-diphossugar_trans"/>
</dbReference>
<evidence type="ECO:0000313" key="2">
    <source>
        <dbReference type="EMBL" id="SFZ80963.1"/>
    </source>
</evidence>
<protein>
    <submittedName>
        <fullName evidence="2">Glycosyltransferase, family GT2</fullName>
        <ecNumber evidence="2">2.4.1.-</ecNumber>
    </submittedName>
</protein>